<comment type="similarity">
    <text evidence="2">Belongs to the virb1 family.</text>
</comment>
<keyword evidence="3 4" id="KW-0732">Signal</keyword>
<evidence type="ECO:0000313" key="6">
    <source>
        <dbReference type="EMBL" id="WPY00667.1"/>
    </source>
</evidence>
<feature type="chain" id="PRO_5047274610" evidence="4">
    <location>
        <begin position="24"/>
        <end position="648"/>
    </location>
</feature>
<dbReference type="RefSeq" id="WP_323738718.1">
    <property type="nucleotide sequence ID" value="NZ_CP112932.1"/>
</dbReference>
<evidence type="ECO:0000313" key="7">
    <source>
        <dbReference type="Proteomes" id="UP001326613"/>
    </source>
</evidence>
<dbReference type="Gene3D" id="1.10.530.10">
    <property type="match status" value="1"/>
</dbReference>
<evidence type="ECO:0000259" key="5">
    <source>
        <dbReference type="Pfam" id="PF01464"/>
    </source>
</evidence>
<evidence type="ECO:0000256" key="4">
    <source>
        <dbReference type="SAM" id="SignalP"/>
    </source>
</evidence>
<name>A0ABZ0UVL8_9RICK</name>
<reference evidence="6 7" key="1">
    <citation type="submission" date="2022-10" db="EMBL/GenBank/DDBJ databases">
        <title>Host association and intracellularity evolved multiple times independently in the Rickettsiales.</title>
        <authorList>
            <person name="Castelli M."/>
            <person name="Nardi T."/>
            <person name="Gammuto L."/>
            <person name="Bellinzona G."/>
            <person name="Sabaneyeva E."/>
            <person name="Potekhin A."/>
            <person name="Serra V."/>
            <person name="Petroni G."/>
            <person name="Sassera D."/>
        </authorList>
    </citation>
    <scope>NUCLEOTIDE SEQUENCE [LARGE SCALE GENOMIC DNA]</scope>
    <source>
        <strain evidence="6 7">Kr 154-4</strain>
    </source>
</reference>
<protein>
    <submittedName>
        <fullName evidence="6">Lytic transglycosylase domain-containing protein</fullName>
    </submittedName>
</protein>
<comment type="similarity">
    <text evidence="1">Belongs to the transglycosylase Slt family.</text>
</comment>
<sequence>MRFKLGLSIILIILQLSRTQALAGDDIAMIFTYLNDGKWLDAEKLAQQADDKALFKVILSQKFLDSKYKANNFEEVIKFIKQNPHWPQIEKLTEKAESYLSDDTDQKTIFDWFLHNKPKTGNGYKFYAKASVKLLNDQAKLLPILRDGWVYGDFTRNEEIEYLTNFGKLLREEDHVRRIDEQLWRSDVTEAKRIMSMVNEGYRHSFAAQIALINNSHSAEQLFKKIPAKYYTSGLLYRYLESKKKQPADSYIISLFKHIPKDFHHSVQWSKLQRYYAREFLEQKDFANAYKIVKQHFAIVDEDIRETEWLAGWIALRFIHKPELALIHFNKFNKVAKTPISRSRGAYWLARTHETNGDQEKATQFYRNSAKYPYTFYGQLATIELKEHRIVLPSAPKIESHHQRSIENNDVIRAARLLVKYGKPELAHIYVKAAVSQVSHPAEALLLANIIKVDSNPYYMVQFAKTAVHNHIFIKNYAFPTPYKLNNTPIEAALSYAIIRQESVFDQYAVSTAKAMGLMQLVKATACQTAKSIGVQCNVAKLTQDPNYNIKLGTNYLNDLLVQHKGSYILAIASYNAGSHRTKRWIDLFGDPRAMKNVKQIVDWLELIPYNETRNYVQRVLENVQVYRTILNKNNKLHLKRDLVLLAK</sequence>
<dbReference type="SUPFAM" id="SSF53955">
    <property type="entry name" value="Lysozyme-like"/>
    <property type="match status" value="1"/>
</dbReference>
<proteinExistence type="inferred from homology"/>
<evidence type="ECO:0000256" key="3">
    <source>
        <dbReference type="ARBA" id="ARBA00022729"/>
    </source>
</evidence>
<dbReference type="Pfam" id="PF01464">
    <property type="entry name" value="SLT"/>
    <property type="match status" value="1"/>
</dbReference>
<dbReference type="InterPro" id="IPR023346">
    <property type="entry name" value="Lysozyme-like_dom_sf"/>
</dbReference>
<gene>
    <name evidence="6" type="ORF">Trichorick_00551</name>
</gene>
<feature type="signal peptide" evidence="4">
    <location>
        <begin position="1"/>
        <end position="23"/>
    </location>
</feature>
<dbReference type="Gene3D" id="1.25.20.10">
    <property type="entry name" value="Bacterial muramidases"/>
    <property type="match status" value="1"/>
</dbReference>
<dbReference type="EMBL" id="CP112932">
    <property type="protein sequence ID" value="WPY00667.1"/>
    <property type="molecule type" value="Genomic_DNA"/>
</dbReference>
<dbReference type="InterPro" id="IPR008258">
    <property type="entry name" value="Transglycosylase_SLT_dom_1"/>
</dbReference>
<accession>A0ABZ0UVL8</accession>
<dbReference type="CDD" id="cd13401">
    <property type="entry name" value="Slt70-like"/>
    <property type="match status" value="1"/>
</dbReference>
<dbReference type="SUPFAM" id="SSF48435">
    <property type="entry name" value="Bacterial muramidases"/>
    <property type="match status" value="1"/>
</dbReference>
<evidence type="ECO:0000256" key="1">
    <source>
        <dbReference type="ARBA" id="ARBA00007734"/>
    </source>
</evidence>
<organism evidence="6 7">
    <name type="scientific">Candidatus Trichorickettsia mobilis</name>
    <dbReference type="NCBI Taxonomy" id="1346319"/>
    <lineage>
        <taxon>Bacteria</taxon>
        <taxon>Pseudomonadati</taxon>
        <taxon>Pseudomonadota</taxon>
        <taxon>Alphaproteobacteria</taxon>
        <taxon>Rickettsiales</taxon>
        <taxon>Rickettsiaceae</taxon>
        <taxon>Rickettsieae</taxon>
        <taxon>Candidatus Trichorickettsia</taxon>
    </lineage>
</organism>
<dbReference type="InterPro" id="IPR008939">
    <property type="entry name" value="Lytic_TGlycosylase_superhlx_U"/>
</dbReference>
<dbReference type="PANTHER" id="PTHR37423">
    <property type="entry name" value="SOLUBLE LYTIC MUREIN TRANSGLYCOSYLASE-RELATED"/>
    <property type="match status" value="1"/>
</dbReference>
<dbReference type="PANTHER" id="PTHR37423:SF2">
    <property type="entry name" value="MEMBRANE-BOUND LYTIC MUREIN TRANSGLYCOSYLASE C"/>
    <property type="match status" value="1"/>
</dbReference>
<evidence type="ECO:0000256" key="2">
    <source>
        <dbReference type="ARBA" id="ARBA00009387"/>
    </source>
</evidence>
<feature type="domain" description="Transglycosylase SLT" evidence="5">
    <location>
        <begin position="489"/>
        <end position="591"/>
    </location>
</feature>
<dbReference type="Proteomes" id="UP001326613">
    <property type="component" value="Chromosome"/>
</dbReference>
<keyword evidence="7" id="KW-1185">Reference proteome</keyword>